<dbReference type="AlphaFoldDB" id="A0A180GHI4"/>
<feature type="region of interest" description="Disordered" evidence="1">
    <location>
        <begin position="1"/>
        <end position="23"/>
    </location>
</feature>
<dbReference type="EMBL" id="ADAS02000067">
    <property type="protein sequence ID" value="OAV92206.1"/>
    <property type="molecule type" value="Genomic_DNA"/>
</dbReference>
<dbReference type="EnsemblFungi" id="PTTG_03280-t43_1">
    <property type="protein sequence ID" value="PTTG_03280-t43_1-p1"/>
    <property type="gene ID" value="PTTG_03280"/>
</dbReference>
<evidence type="ECO:0000313" key="2">
    <source>
        <dbReference type="EMBL" id="OAV92206.1"/>
    </source>
</evidence>
<feature type="compositionally biased region" description="Polar residues" evidence="1">
    <location>
        <begin position="399"/>
        <end position="430"/>
    </location>
</feature>
<evidence type="ECO:0000256" key="1">
    <source>
        <dbReference type="SAM" id="MobiDB-lite"/>
    </source>
</evidence>
<reference evidence="2" key="1">
    <citation type="submission" date="2009-11" db="EMBL/GenBank/DDBJ databases">
        <authorList>
            <consortium name="The Broad Institute Genome Sequencing Platform"/>
            <person name="Ward D."/>
            <person name="Feldgarden M."/>
            <person name="Earl A."/>
            <person name="Young S.K."/>
            <person name="Zeng Q."/>
            <person name="Koehrsen M."/>
            <person name="Alvarado L."/>
            <person name="Berlin A."/>
            <person name="Bochicchio J."/>
            <person name="Borenstein D."/>
            <person name="Chapman S.B."/>
            <person name="Chen Z."/>
            <person name="Engels R."/>
            <person name="Freedman E."/>
            <person name="Gellesch M."/>
            <person name="Goldberg J."/>
            <person name="Griggs A."/>
            <person name="Gujja S."/>
            <person name="Heilman E."/>
            <person name="Heiman D."/>
            <person name="Hepburn T."/>
            <person name="Howarth C."/>
            <person name="Jen D."/>
            <person name="Larson L."/>
            <person name="Lewis B."/>
            <person name="Mehta T."/>
            <person name="Park D."/>
            <person name="Pearson M."/>
            <person name="Roberts A."/>
            <person name="Saif S."/>
            <person name="Shea T."/>
            <person name="Shenoy N."/>
            <person name="Sisk P."/>
            <person name="Stolte C."/>
            <person name="Sykes S."/>
            <person name="Thomson T."/>
            <person name="Walk T."/>
            <person name="White J."/>
            <person name="Yandava C."/>
            <person name="Izard J."/>
            <person name="Baranova O.V."/>
            <person name="Blanton J.M."/>
            <person name="Tanner A.C."/>
            <person name="Dewhirst F.E."/>
            <person name="Haas B."/>
            <person name="Nusbaum C."/>
            <person name="Birren B."/>
        </authorList>
    </citation>
    <scope>NUCLEOTIDE SEQUENCE [LARGE SCALE GENOMIC DNA]</scope>
    <source>
        <strain evidence="2">1-1 BBBD Race 1</strain>
    </source>
</reference>
<name>A0A180GHI4_PUCT1</name>
<evidence type="ECO:0000313" key="3">
    <source>
        <dbReference type="EnsemblFungi" id="PTTG_03280-t43_1-p1"/>
    </source>
</evidence>
<reference evidence="2" key="2">
    <citation type="submission" date="2016-05" db="EMBL/GenBank/DDBJ databases">
        <title>Comparative analysis highlights variable genome content of wheat rusts and divergence of the mating loci.</title>
        <authorList>
            <person name="Cuomo C.A."/>
            <person name="Bakkeren G."/>
            <person name="Szabo L."/>
            <person name="Khalil H."/>
            <person name="Joly D."/>
            <person name="Goldberg J."/>
            <person name="Young S."/>
            <person name="Zeng Q."/>
            <person name="Fellers J."/>
        </authorList>
    </citation>
    <scope>NUCLEOTIDE SEQUENCE [LARGE SCALE GENOMIC DNA]</scope>
    <source>
        <strain evidence="2">1-1 BBBD Race 1</strain>
    </source>
</reference>
<reference evidence="3 4" key="3">
    <citation type="journal article" date="2017" name="G3 (Bethesda)">
        <title>Comparative analysis highlights variable genome content of wheat rusts and divergence of the mating loci.</title>
        <authorList>
            <person name="Cuomo C.A."/>
            <person name="Bakkeren G."/>
            <person name="Khalil H.B."/>
            <person name="Panwar V."/>
            <person name="Joly D."/>
            <person name="Linning R."/>
            <person name="Sakthikumar S."/>
            <person name="Song X."/>
            <person name="Adiconis X."/>
            <person name="Fan L."/>
            <person name="Goldberg J.M."/>
            <person name="Levin J.Z."/>
            <person name="Young S."/>
            <person name="Zeng Q."/>
            <person name="Anikster Y."/>
            <person name="Bruce M."/>
            <person name="Wang M."/>
            <person name="Yin C."/>
            <person name="McCallum B."/>
            <person name="Szabo L.J."/>
            <person name="Hulbert S."/>
            <person name="Chen X."/>
            <person name="Fellers J.P."/>
        </authorList>
    </citation>
    <scope>NUCLEOTIDE SEQUENCE</scope>
    <source>
        <strain evidence="3">isolate 1-1 / race 1 (BBBD)</strain>
        <strain evidence="4">Isolate 1-1 / race 1 (BBBD)</strain>
    </source>
</reference>
<sequence>MDVDEFLFTSTGDNTPEERPAGEVPLETLAEGSNRRRRTIKSRTQDRQTNQNLSRIITQAADKKPHHRDKVIRSLQTFTRAMMGLPPNAKPHELPDSVTEVKLASWDTWRERRKEAFSKQLEEVTKKNPNANEQEIKLIRKTEIDHLKTRLVPVAFRLLPFAATLAVSIHVKRDMEVDLAKNGFPRFTFDWNARFAQDSVWNAVTVGITVRHWLPWAKHINVDVLESVIPGIKTRFFEWVGNQGLTRVKAQVTPADIANLRADTFLSLYPAKKILGHLLRDPDAVSDFEEDDANSLPRQITAYWRSAQLEKIIRCIDRAALQRAKTPQKKMLVKGLLDRKDTRSPTAEERIEQTVPNCFPRNTYGDNYLQEVGEFQAEHIASEHMELDPLATEMLAKSSGASNSRPPVQGSSHSTGPQQAALAASNQAGSSGPEVQMAG</sequence>
<reference evidence="3" key="4">
    <citation type="submission" date="2025-05" db="UniProtKB">
        <authorList>
            <consortium name="EnsemblFungi"/>
        </authorList>
    </citation>
    <scope>IDENTIFICATION</scope>
    <source>
        <strain evidence="3">isolate 1-1 / race 1 (BBBD)</strain>
    </source>
</reference>
<dbReference type="Proteomes" id="UP000005240">
    <property type="component" value="Unassembled WGS sequence"/>
</dbReference>
<evidence type="ECO:0000313" key="4">
    <source>
        <dbReference type="Proteomes" id="UP000005240"/>
    </source>
</evidence>
<dbReference type="OrthoDB" id="2500748at2759"/>
<feature type="compositionally biased region" description="Basic and acidic residues" evidence="1">
    <location>
        <begin position="336"/>
        <end position="352"/>
    </location>
</feature>
<accession>A0A180GHI4</accession>
<keyword evidence="4" id="KW-1185">Reference proteome</keyword>
<proteinExistence type="predicted"/>
<organism evidence="2">
    <name type="scientific">Puccinia triticina (isolate 1-1 / race 1 (BBBD))</name>
    <name type="common">Brown leaf rust fungus</name>
    <dbReference type="NCBI Taxonomy" id="630390"/>
    <lineage>
        <taxon>Eukaryota</taxon>
        <taxon>Fungi</taxon>
        <taxon>Dikarya</taxon>
        <taxon>Basidiomycota</taxon>
        <taxon>Pucciniomycotina</taxon>
        <taxon>Pucciniomycetes</taxon>
        <taxon>Pucciniales</taxon>
        <taxon>Pucciniaceae</taxon>
        <taxon>Puccinia</taxon>
    </lineage>
</organism>
<feature type="region of interest" description="Disordered" evidence="1">
    <location>
        <begin position="396"/>
        <end position="439"/>
    </location>
</feature>
<gene>
    <name evidence="2" type="ORF">PTTG_03280</name>
</gene>
<feature type="region of interest" description="Disordered" evidence="1">
    <location>
        <begin position="336"/>
        <end position="355"/>
    </location>
</feature>
<protein>
    <submittedName>
        <fullName evidence="2 3">Uncharacterized protein</fullName>
    </submittedName>
</protein>
<dbReference type="VEuPathDB" id="FungiDB:PTTG_03280"/>